<keyword evidence="4 5" id="KW-0472">Membrane</keyword>
<dbReference type="InterPro" id="IPR035952">
    <property type="entry name" value="Rhomboid-like_sf"/>
</dbReference>
<comment type="caution">
    <text evidence="6">The sequence shown here is derived from an EMBL/GenBank/DDBJ whole genome shotgun (WGS) entry which is preliminary data.</text>
</comment>
<dbReference type="GO" id="GO:0016020">
    <property type="term" value="C:membrane"/>
    <property type="evidence" value="ECO:0007669"/>
    <property type="project" value="UniProtKB-SubCell"/>
</dbReference>
<protein>
    <recommendedName>
        <fullName evidence="7">Peptidase S54 rhomboid domain-containing protein</fullName>
    </recommendedName>
</protein>
<evidence type="ECO:0000256" key="2">
    <source>
        <dbReference type="ARBA" id="ARBA00022692"/>
    </source>
</evidence>
<evidence type="ECO:0000313" key="6">
    <source>
        <dbReference type="EMBL" id="GAH76579.1"/>
    </source>
</evidence>
<reference evidence="6" key="1">
    <citation type="journal article" date="2014" name="Front. Microbiol.">
        <title>High frequency of phylogenetically diverse reductive dehalogenase-homologous genes in deep subseafloor sedimentary metagenomes.</title>
        <authorList>
            <person name="Kawai M."/>
            <person name="Futagami T."/>
            <person name="Toyoda A."/>
            <person name="Takaki Y."/>
            <person name="Nishi S."/>
            <person name="Hori S."/>
            <person name="Arai W."/>
            <person name="Tsubouchi T."/>
            <person name="Morono Y."/>
            <person name="Uchiyama I."/>
            <person name="Ito T."/>
            <person name="Fujiyama A."/>
            <person name="Inagaki F."/>
            <person name="Takami H."/>
        </authorList>
    </citation>
    <scope>NUCLEOTIDE SEQUENCE</scope>
    <source>
        <strain evidence="6">Expedition CK06-06</strain>
    </source>
</reference>
<feature type="transmembrane region" description="Helical" evidence="5">
    <location>
        <begin position="78"/>
        <end position="97"/>
    </location>
</feature>
<evidence type="ECO:0000256" key="5">
    <source>
        <dbReference type="SAM" id="Phobius"/>
    </source>
</evidence>
<feature type="transmembrane region" description="Helical" evidence="5">
    <location>
        <begin position="21"/>
        <end position="43"/>
    </location>
</feature>
<dbReference type="AlphaFoldDB" id="X1JE20"/>
<evidence type="ECO:0000256" key="1">
    <source>
        <dbReference type="ARBA" id="ARBA00004141"/>
    </source>
</evidence>
<feature type="non-terminal residue" evidence="6">
    <location>
        <position position="146"/>
    </location>
</feature>
<comment type="subcellular location">
    <subcellularLocation>
        <location evidence="1">Membrane</location>
        <topology evidence="1">Multi-pass membrane protein</topology>
    </subcellularLocation>
</comment>
<name>X1JE20_9ZZZZ</name>
<dbReference type="SUPFAM" id="SSF144091">
    <property type="entry name" value="Rhomboid-like"/>
    <property type="match status" value="1"/>
</dbReference>
<accession>X1JE20</accession>
<dbReference type="EMBL" id="BARU01042853">
    <property type="protein sequence ID" value="GAH76579.1"/>
    <property type="molecule type" value="Genomic_DNA"/>
</dbReference>
<keyword evidence="3 5" id="KW-1133">Transmembrane helix</keyword>
<dbReference type="Gene3D" id="1.20.1540.10">
    <property type="entry name" value="Rhomboid-like"/>
    <property type="match status" value="1"/>
</dbReference>
<gene>
    <name evidence="6" type="ORF">S03H2_65754</name>
</gene>
<evidence type="ECO:0008006" key="7">
    <source>
        <dbReference type="Google" id="ProtNLM"/>
    </source>
</evidence>
<evidence type="ECO:0000256" key="4">
    <source>
        <dbReference type="ARBA" id="ARBA00023136"/>
    </source>
</evidence>
<proteinExistence type="predicted"/>
<organism evidence="6">
    <name type="scientific">marine sediment metagenome</name>
    <dbReference type="NCBI Taxonomy" id="412755"/>
    <lineage>
        <taxon>unclassified sequences</taxon>
        <taxon>metagenomes</taxon>
        <taxon>ecological metagenomes</taxon>
    </lineage>
</organism>
<keyword evidence="2 5" id="KW-0812">Transmembrane</keyword>
<evidence type="ECO:0000256" key="3">
    <source>
        <dbReference type="ARBA" id="ARBA00022989"/>
    </source>
</evidence>
<sequence>MVSHAEIFRSVRLRECNERAFMLYAVGIASAIARDGVDFVLLVDENDAPSATSHLRLYERERLYRPPPPPPPPRLHPHAIQGSLVYALVVIGVAFAISNGLWRLDAFDTGELNAALVQQGQWWRVWTALTLHLDGLHLLANTVFGA</sequence>